<evidence type="ECO:0000256" key="1">
    <source>
        <dbReference type="ARBA" id="ARBA00040125"/>
    </source>
</evidence>
<dbReference type="PANTHER" id="PTHR12277">
    <property type="entry name" value="ALPHA/BETA HYDROLASE DOMAIN-CONTAINING PROTEIN"/>
    <property type="match status" value="1"/>
</dbReference>
<dbReference type="GO" id="GO:0016020">
    <property type="term" value="C:membrane"/>
    <property type="evidence" value="ECO:0007669"/>
    <property type="project" value="TreeGrafter"/>
</dbReference>
<dbReference type="InterPro" id="IPR000073">
    <property type="entry name" value="AB_hydrolase_1"/>
</dbReference>
<name>A0AAV4V336_9ARAC</name>
<feature type="domain" description="AB hydrolase-1" evidence="4">
    <location>
        <begin position="165"/>
        <end position="270"/>
    </location>
</feature>
<evidence type="ECO:0000256" key="3">
    <source>
        <dbReference type="SAM" id="Phobius"/>
    </source>
</evidence>
<dbReference type="Pfam" id="PF00561">
    <property type="entry name" value="Abhydrolase_1"/>
    <property type="match status" value="1"/>
</dbReference>
<dbReference type="EMBL" id="BPLQ01012340">
    <property type="protein sequence ID" value="GIY64592.1"/>
    <property type="molecule type" value="Genomic_DNA"/>
</dbReference>
<evidence type="ECO:0000313" key="6">
    <source>
        <dbReference type="Proteomes" id="UP001054837"/>
    </source>
</evidence>
<sequence>MAKIKPSIDNGVNKKEYIPIKYNKNDSFHLQTTSDTSIDLSSECAKESRLSKFKNLKIFISLAMYFLKKCWMSCSAAVFVIFVIYWCYGGIIAFILFIFALSGFLFQIGDFFLYHPDQPPQSRLYIPIPSLFGLPFESIFLQTDDHIKIHAFLIKQDPSIIDHVPTVLYLHGNAGNIGHRLPNAQGLYQFCGCNVLLLEYRGYGLSQGAPSEEGLYLDALAGLKYLLQLPYIDKKKIIVFGRSLGGAVAIDLLARSELAKHVLVLIVENTFTSIPDVAKAMFNSRIINSLPIWVFKNQFLSSKKIKKVKTCSLFISGKADAIIPPSMMKELCKESGSPIKRLASFEYGTHNETWQCKGYYRIINLFIDDVMLAQREMQQWPIGPASPHLSILTIFNPSWSQQPFCDPPCCRDLLHELGFTITKPVFLITTPGWVFTAFILSILLISNLNSFLPFALSPMWNP</sequence>
<dbReference type="AlphaFoldDB" id="A0AAV4V336"/>
<keyword evidence="3" id="KW-0472">Membrane</keyword>
<dbReference type="Gene3D" id="3.40.50.1820">
    <property type="entry name" value="alpha/beta hydrolase"/>
    <property type="match status" value="1"/>
</dbReference>
<feature type="transmembrane region" description="Helical" evidence="3">
    <location>
        <begin position="433"/>
        <end position="456"/>
    </location>
</feature>
<keyword evidence="3" id="KW-0812">Transmembrane</keyword>
<dbReference type="SUPFAM" id="SSF53474">
    <property type="entry name" value="alpha/beta-Hydrolases"/>
    <property type="match status" value="1"/>
</dbReference>
<dbReference type="Proteomes" id="UP001054837">
    <property type="component" value="Unassembled WGS sequence"/>
</dbReference>
<evidence type="ECO:0000313" key="5">
    <source>
        <dbReference type="EMBL" id="GIY64592.1"/>
    </source>
</evidence>
<keyword evidence="3" id="KW-1133">Transmembrane helix</keyword>
<accession>A0AAV4V336</accession>
<reference evidence="5 6" key="1">
    <citation type="submission" date="2021-06" db="EMBL/GenBank/DDBJ databases">
        <title>Caerostris darwini draft genome.</title>
        <authorList>
            <person name="Kono N."/>
            <person name="Arakawa K."/>
        </authorList>
    </citation>
    <scope>NUCLEOTIDE SEQUENCE [LARGE SCALE GENOMIC DNA]</scope>
</reference>
<keyword evidence="6" id="KW-1185">Reference proteome</keyword>
<evidence type="ECO:0000256" key="2">
    <source>
        <dbReference type="ARBA" id="ARBA00042701"/>
    </source>
</evidence>
<comment type="caution">
    <text evidence="5">The sequence shown here is derived from an EMBL/GenBank/DDBJ whole genome shotgun (WGS) entry which is preliminary data.</text>
</comment>
<proteinExistence type="predicted"/>
<dbReference type="PANTHER" id="PTHR12277:SF81">
    <property type="entry name" value="PROTEIN ABHD13"/>
    <property type="match status" value="1"/>
</dbReference>
<gene>
    <name evidence="5" type="primary">abhd13</name>
    <name evidence="5" type="ORF">CDAR_295851</name>
</gene>
<dbReference type="GO" id="GO:0008474">
    <property type="term" value="F:palmitoyl-(protein) hydrolase activity"/>
    <property type="evidence" value="ECO:0007669"/>
    <property type="project" value="TreeGrafter"/>
</dbReference>
<evidence type="ECO:0000259" key="4">
    <source>
        <dbReference type="Pfam" id="PF00561"/>
    </source>
</evidence>
<dbReference type="InterPro" id="IPR029058">
    <property type="entry name" value="AB_hydrolase_fold"/>
</dbReference>
<organism evidence="5 6">
    <name type="scientific">Caerostris darwini</name>
    <dbReference type="NCBI Taxonomy" id="1538125"/>
    <lineage>
        <taxon>Eukaryota</taxon>
        <taxon>Metazoa</taxon>
        <taxon>Ecdysozoa</taxon>
        <taxon>Arthropoda</taxon>
        <taxon>Chelicerata</taxon>
        <taxon>Arachnida</taxon>
        <taxon>Araneae</taxon>
        <taxon>Araneomorphae</taxon>
        <taxon>Entelegynae</taxon>
        <taxon>Araneoidea</taxon>
        <taxon>Araneidae</taxon>
        <taxon>Caerostris</taxon>
    </lineage>
</organism>
<protein>
    <recommendedName>
        <fullName evidence="1">Protein ABHD13</fullName>
    </recommendedName>
    <alternativeName>
        <fullName evidence="2">Alpha/beta hydrolase domain-containing protein 13</fullName>
    </alternativeName>
</protein>